<sequence length="186" mass="21081">MLKKNIGRIFHSILYPDGKIQIEKEEDSNPGLSGEFGLQDLMMKNKLEFPQKFIANGLEWDVEKSEPIDAQFYGKHEMNGTVHYRFAGEETVNNIGVFCINFQQKLVTKEPKTHSMAPSPFISIITGNNSTTGSAFFSKTQRLPVKYQENSVSKITIDLEFKDDEKNATSQTVNEVESNVLIELIK</sequence>
<dbReference type="Proteomes" id="UP000179266">
    <property type="component" value="Unassembled WGS sequence"/>
</dbReference>
<proteinExistence type="predicted"/>
<evidence type="ECO:0000313" key="1">
    <source>
        <dbReference type="EMBL" id="OGL45944.1"/>
    </source>
</evidence>
<protein>
    <submittedName>
        <fullName evidence="1">Uncharacterized protein</fullName>
    </submittedName>
</protein>
<accession>A0A1F7RY80</accession>
<name>A0A1F7RY80_9BACT</name>
<reference evidence="1 2" key="1">
    <citation type="journal article" date="2016" name="Nat. Commun.">
        <title>Thousands of microbial genomes shed light on interconnected biogeochemical processes in an aquifer system.</title>
        <authorList>
            <person name="Anantharaman K."/>
            <person name="Brown C.T."/>
            <person name="Hug L.A."/>
            <person name="Sharon I."/>
            <person name="Castelle C.J."/>
            <person name="Probst A.J."/>
            <person name="Thomas B.C."/>
            <person name="Singh A."/>
            <person name="Wilkins M.J."/>
            <person name="Karaoz U."/>
            <person name="Brodie E.L."/>
            <person name="Williams K.H."/>
            <person name="Hubbard S.S."/>
            <person name="Banfield J.F."/>
        </authorList>
    </citation>
    <scope>NUCLEOTIDE SEQUENCE [LARGE SCALE GENOMIC DNA]</scope>
</reference>
<dbReference type="EMBL" id="MGDD01000154">
    <property type="protein sequence ID" value="OGL45944.1"/>
    <property type="molecule type" value="Genomic_DNA"/>
</dbReference>
<evidence type="ECO:0000313" key="2">
    <source>
        <dbReference type="Proteomes" id="UP000179266"/>
    </source>
</evidence>
<gene>
    <name evidence="1" type="ORF">A2161_00900</name>
</gene>
<organism evidence="1 2">
    <name type="scientific">Candidatus Schekmanbacteria bacterium RBG_13_48_7</name>
    <dbReference type="NCBI Taxonomy" id="1817878"/>
    <lineage>
        <taxon>Bacteria</taxon>
        <taxon>Candidatus Schekmaniibacteriota</taxon>
    </lineage>
</organism>
<comment type="caution">
    <text evidence="1">The sequence shown here is derived from an EMBL/GenBank/DDBJ whole genome shotgun (WGS) entry which is preliminary data.</text>
</comment>
<dbReference type="AlphaFoldDB" id="A0A1F7RY80"/>